<comment type="pathway">
    <text evidence="1">One-carbon metabolism; tetrahydrofolate interconversion.</text>
</comment>
<keyword evidence="4" id="KW-0378">Hydrolase</keyword>
<dbReference type="AlphaFoldDB" id="A0A163DPU1"/>
<feature type="domain" description="Tetrahydrofolate dehydrogenase/cyclohydrolase NAD(P)-binding" evidence="9">
    <location>
        <begin position="142"/>
        <end position="289"/>
    </location>
</feature>
<dbReference type="Gene3D" id="3.40.50.10860">
    <property type="entry name" value="Leucine Dehydrogenase, chain A, domain 1"/>
    <property type="match status" value="1"/>
</dbReference>
<keyword evidence="6" id="KW-0560">Oxidoreductase</keyword>
<dbReference type="Pfam" id="PF02882">
    <property type="entry name" value="THF_DHG_CYH_C"/>
    <property type="match status" value="1"/>
</dbReference>
<evidence type="ECO:0000313" key="10">
    <source>
        <dbReference type="EMBL" id="OAD72760.1"/>
    </source>
</evidence>
<dbReference type="Gene3D" id="3.40.50.720">
    <property type="entry name" value="NAD(P)-binding Rossmann-like Domain"/>
    <property type="match status" value="1"/>
</dbReference>
<evidence type="ECO:0000256" key="3">
    <source>
        <dbReference type="ARBA" id="ARBA00022563"/>
    </source>
</evidence>
<evidence type="ECO:0000256" key="2">
    <source>
        <dbReference type="ARBA" id="ARBA00011738"/>
    </source>
</evidence>
<dbReference type="InterPro" id="IPR036291">
    <property type="entry name" value="NAD(P)-bd_dom_sf"/>
</dbReference>
<dbReference type="PROSITE" id="PS00767">
    <property type="entry name" value="THF_DHG_CYH_2"/>
    <property type="match status" value="1"/>
</dbReference>
<gene>
    <name evidence="10" type="ORF">PHYBLDRAFT_113185</name>
</gene>
<dbReference type="PANTHER" id="PTHR48099:SF5">
    <property type="entry name" value="C-1-TETRAHYDROFOLATE SYNTHASE, CYTOPLASMIC"/>
    <property type="match status" value="1"/>
</dbReference>
<dbReference type="InterPro" id="IPR020631">
    <property type="entry name" value="THF_DH/CycHdrlase_NAD-bd_dom"/>
</dbReference>
<dbReference type="PANTHER" id="PTHR48099">
    <property type="entry name" value="C-1-TETRAHYDROFOLATE SYNTHASE, CYTOPLASMIC-RELATED"/>
    <property type="match status" value="1"/>
</dbReference>
<dbReference type="SUPFAM" id="SSF51735">
    <property type="entry name" value="NAD(P)-binding Rossmann-fold domains"/>
    <property type="match status" value="1"/>
</dbReference>
<evidence type="ECO:0000259" key="8">
    <source>
        <dbReference type="Pfam" id="PF00763"/>
    </source>
</evidence>
<protein>
    <submittedName>
        <fullName evidence="10">Uncharacterized protein</fullName>
    </submittedName>
</protein>
<dbReference type="GO" id="GO:0004488">
    <property type="term" value="F:methylenetetrahydrofolate dehydrogenase (NADP+) activity"/>
    <property type="evidence" value="ECO:0007669"/>
    <property type="project" value="InterPro"/>
</dbReference>
<feature type="domain" description="Tetrahydrofolate dehydrogenase/cyclohydrolase catalytic" evidence="8">
    <location>
        <begin position="5"/>
        <end position="121"/>
    </location>
</feature>
<dbReference type="OrthoDB" id="5126881at2759"/>
<keyword evidence="3" id="KW-0554">One-carbon metabolism</keyword>
<dbReference type="PRINTS" id="PR00085">
    <property type="entry name" value="THFDHDRGNASE"/>
</dbReference>
<dbReference type="GO" id="GO:0004477">
    <property type="term" value="F:methenyltetrahydrofolate cyclohydrolase activity"/>
    <property type="evidence" value="ECO:0007669"/>
    <property type="project" value="TreeGrafter"/>
</dbReference>
<dbReference type="GO" id="GO:0035999">
    <property type="term" value="P:tetrahydrofolate interconversion"/>
    <property type="evidence" value="ECO:0007669"/>
    <property type="project" value="TreeGrafter"/>
</dbReference>
<dbReference type="FunFam" id="3.40.50.10860:FF:000005">
    <property type="entry name" value="C-1-tetrahydrofolate synthase, cytoplasmic, putative"/>
    <property type="match status" value="1"/>
</dbReference>
<evidence type="ECO:0000259" key="9">
    <source>
        <dbReference type="Pfam" id="PF02882"/>
    </source>
</evidence>
<dbReference type="SUPFAM" id="SSF53223">
    <property type="entry name" value="Aminoacid dehydrogenase-like, N-terminal domain"/>
    <property type="match status" value="1"/>
</dbReference>
<dbReference type="CDD" id="cd01080">
    <property type="entry name" value="NAD_bind_m-THF_DH_Cyclohyd"/>
    <property type="match status" value="1"/>
</dbReference>
<evidence type="ECO:0000256" key="7">
    <source>
        <dbReference type="ARBA" id="ARBA00023268"/>
    </source>
</evidence>
<dbReference type="InterPro" id="IPR000672">
    <property type="entry name" value="THF_DH/CycHdrlase"/>
</dbReference>
<dbReference type="InterPro" id="IPR020630">
    <property type="entry name" value="THF_DH/CycHdrlase_cat_dom"/>
</dbReference>
<dbReference type="InParanoid" id="A0A163DPU1"/>
<keyword evidence="5" id="KW-0521">NADP</keyword>
<dbReference type="EMBL" id="KV440982">
    <property type="protein sequence ID" value="OAD72760.1"/>
    <property type="molecule type" value="Genomic_DNA"/>
</dbReference>
<dbReference type="GO" id="GO:0005829">
    <property type="term" value="C:cytosol"/>
    <property type="evidence" value="ECO:0007669"/>
    <property type="project" value="TreeGrafter"/>
</dbReference>
<evidence type="ECO:0000256" key="6">
    <source>
        <dbReference type="ARBA" id="ARBA00023002"/>
    </source>
</evidence>
<dbReference type="Proteomes" id="UP000077315">
    <property type="component" value="Unassembled WGS sequence"/>
</dbReference>
<name>A0A163DPU1_PHYB8</name>
<comment type="subunit">
    <text evidence="2">Homodimer.</text>
</comment>
<dbReference type="FunFam" id="3.40.50.720:FF:000006">
    <property type="entry name" value="Bifunctional protein FolD"/>
    <property type="match status" value="1"/>
</dbReference>
<dbReference type="PROSITE" id="PS00766">
    <property type="entry name" value="THF_DHG_CYH_1"/>
    <property type="match status" value="1"/>
</dbReference>
<reference evidence="11" key="1">
    <citation type="submission" date="2015-06" db="EMBL/GenBank/DDBJ databases">
        <title>Expansion of signal transduction pathways in fungi by whole-genome duplication.</title>
        <authorList>
            <consortium name="DOE Joint Genome Institute"/>
            <person name="Corrochano L.M."/>
            <person name="Kuo A."/>
            <person name="Marcet-Houben M."/>
            <person name="Polaino S."/>
            <person name="Salamov A."/>
            <person name="Villalobos J.M."/>
            <person name="Alvarez M.I."/>
            <person name="Avalos J."/>
            <person name="Benito E.P."/>
            <person name="Benoit I."/>
            <person name="Burger G."/>
            <person name="Camino L.P."/>
            <person name="Canovas D."/>
            <person name="Cerda-Olmedo E."/>
            <person name="Cheng J.-F."/>
            <person name="Dominguez A."/>
            <person name="Elias M."/>
            <person name="Eslava A.P."/>
            <person name="Glaser F."/>
            <person name="Grimwood J."/>
            <person name="Gutierrez G."/>
            <person name="Heitman J."/>
            <person name="Henrissat B."/>
            <person name="Iturriaga E.A."/>
            <person name="Lang B.F."/>
            <person name="Lavin J.L."/>
            <person name="Lee S."/>
            <person name="Li W."/>
            <person name="Lindquist E."/>
            <person name="Lopez-Garcia S."/>
            <person name="Luque E.M."/>
            <person name="Marcos A.T."/>
            <person name="Martin J."/>
            <person name="McCluskey K."/>
            <person name="Medina H.R."/>
            <person name="Miralles-Duran A."/>
            <person name="Miyazaki A."/>
            <person name="Munoz-Torres E."/>
            <person name="Oguiza J.A."/>
            <person name="Ohm R."/>
            <person name="Olmedo M."/>
            <person name="Orejas M."/>
            <person name="Ortiz-Castellanos L."/>
            <person name="Pisabarro A.G."/>
            <person name="Rodriguez-Romero J."/>
            <person name="Ruiz-Herrera J."/>
            <person name="Ruiz-Vazquez R."/>
            <person name="Sanz C."/>
            <person name="Schackwitz W."/>
            <person name="Schmutz J."/>
            <person name="Shahriari M."/>
            <person name="Shelest E."/>
            <person name="Silva-Franco F."/>
            <person name="Soanes D."/>
            <person name="Syed K."/>
            <person name="Tagua V.G."/>
            <person name="Talbot N.J."/>
            <person name="Thon M."/>
            <person name="De vries R.P."/>
            <person name="Wiebenga A."/>
            <person name="Yadav J.S."/>
            <person name="Braun E.L."/>
            <person name="Baker S."/>
            <person name="Garre V."/>
            <person name="Horwitz B."/>
            <person name="Torres-Martinez S."/>
            <person name="Idnurm A."/>
            <person name="Herrera-Estrella A."/>
            <person name="Gabaldon T."/>
            <person name="Grigoriev I.V."/>
        </authorList>
    </citation>
    <scope>NUCLEOTIDE SEQUENCE [LARGE SCALE GENOMIC DNA]</scope>
    <source>
        <strain evidence="11">NRRL 1555(-)</strain>
    </source>
</reference>
<dbReference type="InterPro" id="IPR046346">
    <property type="entry name" value="Aminoacid_DH-like_N_sf"/>
</dbReference>
<dbReference type="RefSeq" id="XP_018290800.1">
    <property type="nucleotide sequence ID" value="XM_018428332.1"/>
</dbReference>
<dbReference type="VEuPathDB" id="FungiDB:PHYBLDRAFT_113185"/>
<evidence type="ECO:0000313" key="11">
    <source>
        <dbReference type="Proteomes" id="UP000077315"/>
    </source>
</evidence>
<dbReference type="STRING" id="763407.A0A163DPU1"/>
<keyword evidence="11" id="KW-1185">Reference proteome</keyword>
<evidence type="ECO:0000256" key="4">
    <source>
        <dbReference type="ARBA" id="ARBA00022801"/>
    </source>
</evidence>
<dbReference type="HAMAP" id="MF_01576">
    <property type="entry name" value="THF_DHG_CYH"/>
    <property type="match status" value="1"/>
</dbReference>
<proteinExistence type="inferred from homology"/>
<dbReference type="GeneID" id="28989238"/>
<organism evidence="10 11">
    <name type="scientific">Phycomyces blakesleeanus (strain ATCC 8743b / DSM 1359 / FGSC 10004 / NBRC 33097 / NRRL 1555)</name>
    <dbReference type="NCBI Taxonomy" id="763407"/>
    <lineage>
        <taxon>Eukaryota</taxon>
        <taxon>Fungi</taxon>
        <taxon>Fungi incertae sedis</taxon>
        <taxon>Mucoromycota</taxon>
        <taxon>Mucoromycotina</taxon>
        <taxon>Mucoromycetes</taxon>
        <taxon>Mucorales</taxon>
        <taxon>Phycomycetaceae</taxon>
        <taxon>Phycomyces</taxon>
    </lineage>
</organism>
<sequence length="329" mass="35934">MPKILDGKALANEVRKRVKENIKSTQAKVPDYKPRLAVVQVGTREDSSVYLRMKQRAAKETGIGFTLEQLPESISEQELLNRVRELNEDSKVHGMIVQMPLPPHINETTVIEAIDYHKDVDGFHALNVGKMAKRSTTPLFLPCTPKGIIELLKANKISLSGKNAVVVGRSDIVGFPVAALLSAEDATVTICHSKTENIKSVINKADVLVVAIGQPEFIKGEWIKPGAVVIDVGINSVTDTSKASGKRLVGDVEYETASKVAGAITPVPGGVGPMTVAMLMENTMISANRALEHRNECQTVCEERLQPLFSFNLFSKKFLISTSKEVHKK</sequence>
<evidence type="ECO:0000256" key="1">
    <source>
        <dbReference type="ARBA" id="ARBA00004777"/>
    </source>
</evidence>
<evidence type="ECO:0000256" key="5">
    <source>
        <dbReference type="ARBA" id="ARBA00022857"/>
    </source>
</evidence>
<dbReference type="Pfam" id="PF00763">
    <property type="entry name" value="THF_DHG_CYH"/>
    <property type="match status" value="1"/>
</dbReference>
<accession>A0A163DPU1</accession>
<dbReference type="InterPro" id="IPR020867">
    <property type="entry name" value="THF_DH/CycHdrlase_CS"/>
</dbReference>
<keyword evidence="7" id="KW-0511">Multifunctional enzyme</keyword>